<evidence type="ECO:0000313" key="2">
    <source>
        <dbReference type="EMBL" id="GAI26989.1"/>
    </source>
</evidence>
<dbReference type="InterPro" id="IPR019405">
    <property type="entry name" value="Lactonase_7-beta_prop"/>
</dbReference>
<accession>X1P7W1</accession>
<dbReference type="Pfam" id="PF10282">
    <property type="entry name" value="Lactonase"/>
    <property type="match status" value="1"/>
</dbReference>
<sequence length="282" mass="30723">YYMYVSISGEDRILIFTVDPETGRLESQGDVAVTGGPAPLVIDPERRFLYVGRRGAREISSYRIDWSTGGLSLIGEVSLESDPCYLATDRKGRFLLSAHYGAGKIAVHPIGDDGAVGTPPVEWLDTARGAHSIQTDPSNRFVFVPHIAAPDGPNMILQFKFNETTGRLTPNSPHRVIPEEGAGPRHFCFHPNLDTLYFCNEQGCSVTAYRFDSSVGTLSAFQTISTLPDDYEGRSACAQIQISPSGRFLYAPNRGHNSIACFSVDAYTGLLTSIGRVPTEAK</sequence>
<dbReference type="EMBL" id="BARV01017758">
    <property type="protein sequence ID" value="GAI26989.1"/>
    <property type="molecule type" value="Genomic_DNA"/>
</dbReference>
<gene>
    <name evidence="2" type="ORF">S06H3_30188</name>
</gene>
<evidence type="ECO:0008006" key="3">
    <source>
        <dbReference type="Google" id="ProtNLM"/>
    </source>
</evidence>
<dbReference type="InterPro" id="IPR050282">
    <property type="entry name" value="Cycloisomerase_2"/>
</dbReference>
<feature type="non-terminal residue" evidence="2">
    <location>
        <position position="1"/>
    </location>
</feature>
<organism evidence="2">
    <name type="scientific">marine sediment metagenome</name>
    <dbReference type="NCBI Taxonomy" id="412755"/>
    <lineage>
        <taxon>unclassified sequences</taxon>
        <taxon>metagenomes</taxon>
        <taxon>ecological metagenomes</taxon>
    </lineage>
</organism>
<dbReference type="GO" id="GO:0005829">
    <property type="term" value="C:cytosol"/>
    <property type="evidence" value="ECO:0007669"/>
    <property type="project" value="TreeGrafter"/>
</dbReference>
<protein>
    <recommendedName>
        <fullName evidence="3">6-phosphogluconolactonase</fullName>
    </recommendedName>
</protein>
<dbReference type="PANTHER" id="PTHR30344:SF1">
    <property type="entry name" value="6-PHOSPHOGLUCONOLACTONASE"/>
    <property type="match status" value="1"/>
</dbReference>
<evidence type="ECO:0000256" key="1">
    <source>
        <dbReference type="ARBA" id="ARBA00005564"/>
    </source>
</evidence>
<name>X1P7W1_9ZZZZ</name>
<comment type="similarity">
    <text evidence="1">Belongs to the cycloisomerase 2 family.</text>
</comment>
<dbReference type="GO" id="GO:0017057">
    <property type="term" value="F:6-phosphogluconolactonase activity"/>
    <property type="evidence" value="ECO:0007669"/>
    <property type="project" value="TreeGrafter"/>
</dbReference>
<feature type="non-terminal residue" evidence="2">
    <location>
        <position position="282"/>
    </location>
</feature>
<comment type="caution">
    <text evidence="2">The sequence shown here is derived from an EMBL/GenBank/DDBJ whole genome shotgun (WGS) entry which is preliminary data.</text>
</comment>
<dbReference type="Gene3D" id="2.130.10.10">
    <property type="entry name" value="YVTN repeat-like/Quinoprotein amine dehydrogenase"/>
    <property type="match status" value="1"/>
</dbReference>
<dbReference type="InterPro" id="IPR011048">
    <property type="entry name" value="Haem_d1_sf"/>
</dbReference>
<dbReference type="PANTHER" id="PTHR30344">
    <property type="entry name" value="6-PHOSPHOGLUCONOLACTONASE-RELATED"/>
    <property type="match status" value="1"/>
</dbReference>
<reference evidence="2" key="1">
    <citation type="journal article" date="2014" name="Front. Microbiol.">
        <title>High frequency of phylogenetically diverse reductive dehalogenase-homologous genes in deep subseafloor sedimentary metagenomes.</title>
        <authorList>
            <person name="Kawai M."/>
            <person name="Futagami T."/>
            <person name="Toyoda A."/>
            <person name="Takaki Y."/>
            <person name="Nishi S."/>
            <person name="Hori S."/>
            <person name="Arai W."/>
            <person name="Tsubouchi T."/>
            <person name="Morono Y."/>
            <person name="Uchiyama I."/>
            <person name="Ito T."/>
            <person name="Fujiyama A."/>
            <person name="Inagaki F."/>
            <person name="Takami H."/>
        </authorList>
    </citation>
    <scope>NUCLEOTIDE SEQUENCE</scope>
    <source>
        <strain evidence="2">Expedition CK06-06</strain>
    </source>
</reference>
<proteinExistence type="inferred from homology"/>
<dbReference type="AlphaFoldDB" id="X1P7W1"/>
<dbReference type="InterPro" id="IPR015943">
    <property type="entry name" value="WD40/YVTN_repeat-like_dom_sf"/>
</dbReference>
<dbReference type="SUPFAM" id="SSF51004">
    <property type="entry name" value="C-terminal (heme d1) domain of cytochrome cd1-nitrite reductase"/>
    <property type="match status" value="1"/>
</dbReference>